<proteinExistence type="predicted"/>
<protein>
    <submittedName>
        <fullName evidence="1">Uncharacterized protein</fullName>
    </submittedName>
</protein>
<keyword evidence="2" id="KW-1185">Reference proteome</keyword>
<comment type="caution">
    <text evidence="1">The sequence shown here is derived from an EMBL/GenBank/DDBJ whole genome shotgun (WGS) entry which is preliminary data.</text>
</comment>
<dbReference type="Proteomes" id="UP000824469">
    <property type="component" value="Unassembled WGS sequence"/>
</dbReference>
<accession>A0AA38FW16</accession>
<name>A0AA38FW16_TAXCH</name>
<reference evidence="1 2" key="1">
    <citation type="journal article" date="2021" name="Nat. Plants">
        <title>The Taxus genome provides insights into paclitaxel biosynthesis.</title>
        <authorList>
            <person name="Xiong X."/>
            <person name="Gou J."/>
            <person name="Liao Q."/>
            <person name="Li Y."/>
            <person name="Zhou Q."/>
            <person name="Bi G."/>
            <person name="Li C."/>
            <person name="Du R."/>
            <person name="Wang X."/>
            <person name="Sun T."/>
            <person name="Guo L."/>
            <person name="Liang H."/>
            <person name="Lu P."/>
            <person name="Wu Y."/>
            <person name="Zhang Z."/>
            <person name="Ro D.K."/>
            <person name="Shang Y."/>
            <person name="Huang S."/>
            <person name="Yan J."/>
        </authorList>
    </citation>
    <scope>NUCLEOTIDE SEQUENCE [LARGE SCALE GENOMIC DNA]</scope>
    <source>
        <strain evidence="1">Ta-2019</strain>
    </source>
</reference>
<evidence type="ECO:0000313" key="2">
    <source>
        <dbReference type="Proteomes" id="UP000824469"/>
    </source>
</evidence>
<evidence type="ECO:0000313" key="1">
    <source>
        <dbReference type="EMBL" id="KAH9311303.1"/>
    </source>
</evidence>
<feature type="non-terminal residue" evidence="1">
    <location>
        <position position="1"/>
    </location>
</feature>
<dbReference type="EMBL" id="JAHRHJ020000006">
    <property type="protein sequence ID" value="KAH9311303.1"/>
    <property type="molecule type" value="Genomic_DNA"/>
</dbReference>
<dbReference type="AlphaFoldDB" id="A0AA38FW16"/>
<feature type="non-terminal residue" evidence="1">
    <location>
        <position position="99"/>
    </location>
</feature>
<sequence>KMLGRQALRSFLRSGGASATRTAGGRIWRRSFADAPATSAPSAHEEFLAAWKKVAPTIEPPKTPLAFMAARPEVPGTIPTKLTVNFVLPYQSELTAKEV</sequence>
<organism evidence="1 2">
    <name type="scientific">Taxus chinensis</name>
    <name type="common">Chinese yew</name>
    <name type="synonym">Taxus wallichiana var. chinensis</name>
    <dbReference type="NCBI Taxonomy" id="29808"/>
    <lineage>
        <taxon>Eukaryota</taxon>
        <taxon>Viridiplantae</taxon>
        <taxon>Streptophyta</taxon>
        <taxon>Embryophyta</taxon>
        <taxon>Tracheophyta</taxon>
        <taxon>Spermatophyta</taxon>
        <taxon>Pinopsida</taxon>
        <taxon>Pinidae</taxon>
        <taxon>Conifers II</taxon>
        <taxon>Cupressales</taxon>
        <taxon>Taxaceae</taxon>
        <taxon>Taxus</taxon>
    </lineage>
</organism>
<gene>
    <name evidence="1" type="ORF">KI387_026338</name>
</gene>